<evidence type="ECO:0000256" key="3">
    <source>
        <dbReference type="ARBA" id="ARBA00022679"/>
    </source>
</evidence>
<dbReference type="RefSeq" id="WP_203924936.1">
    <property type="nucleotide sequence ID" value="NZ_BONZ01000140.1"/>
</dbReference>
<dbReference type="AlphaFoldDB" id="A0A8J3R7Q9"/>
<feature type="transmembrane region" description="Helical" evidence="9">
    <location>
        <begin position="318"/>
        <end position="339"/>
    </location>
</feature>
<feature type="region of interest" description="Disordered" evidence="8">
    <location>
        <begin position="350"/>
        <end position="373"/>
    </location>
</feature>
<feature type="domain" description="Protein kinase" evidence="10">
    <location>
        <begin position="16"/>
        <end position="278"/>
    </location>
</feature>
<dbReference type="Gene3D" id="1.10.510.10">
    <property type="entry name" value="Transferase(Phosphotransferase) domain 1"/>
    <property type="match status" value="1"/>
</dbReference>
<comment type="caution">
    <text evidence="11">The sequence shown here is derived from an EMBL/GenBank/DDBJ whole genome shotgun (WGS) entry which is preliminary data.</text>
</comment>
<dbReference type="Gene3D" id="3.30.200.20">
    <property type="entry name" value="Phosphorylase Kinase, domain 1"/>
    <property type="match status" value="1"/>
</dbReference>
<evidence type="ECO:0000256" key="4">
    <source>
        <dbReference type="ARBA" id="ARBA00022741"/>
    </source>
</evidence>
<keyword evidence="12" id="KW-1185">Reference proteome</keyword>
<evidence type="ECO:0000256" key="1">
    <source>
        <dbReference type="ARBA" id="ARBA00012513"/>
    </source>
</evidence>
<dbReference type="InterPro" id="IPR008271">
    <property type="entry name" value="Ser/Thr_kinase_AS"/>
</dbReference>
<reference evidence="11" key="1">
    <citation type="submission" date="2021-01" db="EMBL/GenBank/DDBJ databases">
        <title>Whole genome shotgun sequence of Rugosimonospora africana NBRC 104875.</title>
        <authorList>
            <person name="Komaki H."/>
            <person name="Tamura T."/>
        </authorList>
    </citation>
    <scope>NUCLEOTIDE SEQUENCE</scope>
    <source>
        <strain evidence="11">NBRC 104875</strain>
    </source>
</reference>
<dbReference type="PROSITE" id="PS00107">
    <property type="entry name" value="PROTEIN_KINASE_ATP"/>
    <property type="match status" value="1"/>
</dbReference>
<dbReference type="InterPro" id="IPR017441">
    <property type="entry name" value="Protein_kinase_ATP_BS"/>
</dbReference>
<keyword evidence="2" id="KW-0723">Serine/threonine-protein kinase</keyword>
<keyword evidence="4 7" id="KW-0547">Nucleotide-binding</keyword>
<dbReference type="InterPro" id="IPR000719">
    <property type="entry name" value="Prot_kinase_dom"/>
</dbReference>
<dbReference type="Proteomes" id="UP000642748">
    <property type="component" value="Unassembled WGS sequence"/>
</dbReference>
<evidence type="ECO:0000313" key="12">
    <source>
        <dbReference type="Proteomes" id="UP000642748"/>
    </source>
</evidence>
<dbReference type="PROSITE" id="PS00108">
    <property type="entry name" value="PROTEIN_KINASE_ST"/>
    <property type="match status" value="1"/>
</dbReference>
<proteinExistence type="predicted"/>
<evidence type="ECO:0000259" key="10">
    <source>
        <dbReference type="PROSITE" id="PS50011"/>
    </source>
</evidence>
<organism evidence="11 12">
    <name type="scientific">Rugosimonospora africana</name>
    <dbReference type="NCBI Taxonomy" id="556532"/>
    <lineage>
        <taxon>Bacteria</taxon>
        <taxon>Bacillati</taxon>
        <taxon>Actinomycetota</taxon>
        <taxon>Actinomycetes</taxon>
        <taxon>Micromonosporales</taxon>
        <taxon>Micromonosporaceae</taxon>
        <taxon>Rugosimonospora</taxon>
    </lineage>
</organism>
<name>A0A8J3R7Q9_9ACTN</name>
<dbReference type="Pfam" id="PF00069">
    <property type="entry name" value="Pkinase"/>
    <property type="match status" value="1"/>
</dbReference>
<evidence type="ECO:0000256" key="5">
    <source>
        <dbReference type="ARBA" id="ARBA00022777"/>
    </source>
</evidence>
<dbReference type="CDD" id="cd14014">
    <property type="entry name" value="STKc_PknB_like"/>
    <property type="match status" value="1"/>
</dbReference>
<dbReference type="GO" id="GO:0005524">
    <property type="term" value="F:ATP binding"/>
    <property type="evidence" value="ECO:0007669"/>
    <property type="project" value="UniProtKB-UniRule"/>
</dbReference>
<dbReference type="EC" id="2.7.11.1" evidence="1"/>
<dbReference type="InterPro" id="IPR011009">
    <property type="entry name" value="Kinase-like_dom_sf"/>
</dbReference>
<dbReference type="PROSITE" id="PS50011">
    <property type="entry name" value="PROTEIN_KINASE_DOM"/>
    <property type="match status" value="1"/>
</dbReference>
<keyword evidence="3" id="KW-0808">Transferase</keyword>
<dbReference type="GO" id="GO:0004674">
    <property type="term" value="F:protein serine/threonine kinase activity"/>
    <property type="evidence" value="ECO:0007669"/>
    <property type="project" value="UniProtKB-KW"/>
</dbReference>
<accession>A0A8J3R7Q9</accession>
<keyword evidence="9" id="KW-1133">Transmembrane helix</keyword>
<keyword evidence="5" id="KW-0418">Kinase</keyword>
<evidence type="ECO:0000313" key="11">
    <source>
        <dbReference type="EMBL" id="GIH21561.1"/>
    </source>
</evidence>
<evidence type="ECO:0000256" key="6">
    <source>
        <dbReference type="ARBA" id="ARBA00022840"/>
    </source>
</evidence>
<dbReference type="PANTHER" id="PTHR43289">
    <property type="entry name" value="MITOGEN-ACTIVATED PROTEIN KINASE KINASE KINASE 20-RELATED"/>
    <property type="match status" value="1"/>
</dbReference>
<sequence>MDTAWGSDQRLIDGRFELLQRLGAGGMGTVWRARDVMLHREVALKEVAVTTDLDPAAARLTRERTVREARALARLHHPNVVTIYHIVDSTQAAHPWLVMELVSGGSLADRLGPGPLTPLEVVRIGRGVLAALRAAHAVGVLHRDVKPANVLLRPDGSPVLTDFGIAALHESAGLTATGTVIGSPEYIAPERIRGAEGDPASDLWSLAMMLYVAVEGHNPLHRETVMATLAAVLDAPIPPPTQAGPLTPVLSAMLVRNPAARPDAAHFDLMLAEVEHLLGSPGPMQGTPPPGFYPPLADVRPSWAPPVRQQAPKRRWRAVIAGATATALLGAAGVLVWTLHLSSGTSIPDGTGAAGGTPPAGAPGAQFSPATTPSSFTLGTQGGLLTPTSVRAAITAFRQLIGGTKVKELSVTTAVISAQAPTRADLTVYDDYVYYGGSTASDWTPGSTLTASDVLFDPTVIDWNKLPALLQTADTQLGIQKPTTLLAVATGGVSGTVPALLVYAQDAHGSAYLVADAKGNIVRKYPRTPPSTP</sequence>
<dbReference type="SMART" id="SM00220">
    <property type="entry name" value="S_TKc"/>
    <property type="match status" value="1"/>
</dbReference>
<feature type="binding site" evidence="7">
    <location>
        <position position="45"/>
    </location>
    <ligand>
        <name>ATP</name>
        <dbReference type="ChEBI" id="CHEBI:30616"/>
    </ligand>
</feature>
<evidence type="ECO:0000256" key="7">
    <source>
        <dbReference type="PROSITE-ProRule" id="PRU10141"/>
    </source>
</evidence>
<gene>
    <name evidence="11" type="ORF">Raf01_97330</name>
</gene>
<evidence type="ECO:0000256" key="2">
    <source>
        <dbReference type="ARBA" id="ARBA00022527"/>
    </source>
</evidence>
<evidence type="ECO:0000256" key="9">
    <source>
        <dbReference type="SAM" id="Phobius"/>
    </source>
</evidence>
<keyword evidence="6 7" id="KW-0067">ATP-binding</keyword>
<feature type="compositionally biased region" description="Low complexity" evidence="8">
    <location>
        <begin position="356"/>
        <end position="365"/>
    </location>
</feature>
<dbReference type="PANTHER" id="PTHR43289:SF6">
    <property type="entry name" value="SERINE_THREONINE-PROTEIN KINASE NEKL-3"/>
    <property type="match status" value="1"/>
</dbReference>
<dbReference type="EMBL" id="BONZ01000140">
    <property type="protein sequence ID" value="GIH21561.1"/>
    <property type="molecule type" value="Genomic_DNA"/>
</dbReference>
<keyword evidence="9" id="KW-0812">Transmembrane</keyword>
<protein>
    <recommendedName>
        <fullName evidence="1">non-specific serine/threonine protein kinase</fullName>
        <ecNumber evidence="1">2.7.11.1</ecNumber>
    </recommendedName>
</protein>
<evidence type="ECO:0000256" key="8">
    <source>
        <dbReference type="SAM" id="MobiDB-lite"/>
    </source>
</evidence>
<dbReference type="SUPFAM" id="SSF56112">
    <property type="entry name" value="Protein kinase-like (PK-like)"/>
    <property type="match status" value="1"/>
</dbReference>
<keyword evidence="9" id="KW-0472">Membrane</keyword>